<organism evidence="1 2">
    <name type="scientific">Arctium lappa</name>
    <name type="common">Greater burdock</name>
    <name type="synonym">Lappa major</name>
    <dbReference type="NCBI Taxonomy" id="4217"/>
    <lineage>
        <taxon>Eukaryota</taxon>
        <taxon>Viridiplantae</taxon>
        <taxon>Streptophyta</taxon>
        <taxon>Embryophyta</taxon>
        <taxon>Tracheophyta</taxon>
        <taxon>Spermatophyta</taxon>
        <taxon>Magnoliopsida</taxon>
        <taxon>eudicotyledons</taxon>
        <taxon>Gunneridae</taxon>
        <taxon>Pentapetalae</taxon>
        <taxon>asterids</taxon>
        <taxon>campanulids</taxon>
        <taxon>Asterales</taxon>
        <taxon>Asteraceae</taxon>
        <taxon>Carduoideae</taxon>
        <taxon>Cardueae</taxon>
        <taxon>Arctiinae</taxon>
        <taxon>Arctium</taxon>
    </lineage>
</organism>
<evidence type="ECO:0000313" key="1">
    <source>
        <dbReference type="EMBL" id="KAI3734083.1"/>
    </source>
</evidence>
<protein>
    <submittedName>
        <fullName evidence="1">Uncharacterized protein</fullName>
    </submittedName>
</protein>
<name>A0ACB9CIK4_ARCLA</name>
<reference evidence="2" key="1">
    <citation type="journal article" date="2022" name="Mol. Ecol. Resour.">
        <title>The genomes of chicory, endive, great burdock and yacon provide insights into Asteraceae palaeo-polyploidization history and plant inulin production.</title>
        <authorList>
            <person name="Fan W."/>
            <person name="Wang S."/>
            <person name="Wang H."/>
            <person name="Wang A."/>
            <person name="Jiang F."/>
            <person name="Liu H."/>
            <person name="Zhao H."/>
            <person name="Xu D."/>
            <person name="Zhang Y."/>
        </authorList>
    </citation>
    <scope>NUCLEOTIDE SEQUENCE [LARGE SCALE GENOMIC DNA]</scope>
    <source>
        <strain evidence="2">cv. Niubang</strain>
    </source>
</reference>
<dbReference type="Proteomes" id="UP001055879">
    <property type="component" value="Linkage Group LG04"/>
</dbReference>
<evidence type="ECO:0000313" key="2">
    <source>
        <dbReference type="Proteomes" id="UP001055879"/>
    </source>
</evidence>
<sequence length="101" mass="10860">MAYVERGVVRSKRSIWRLKTVTDLFWTIINYFQVFFMTLFSMERSDDYKKSSGSSKKWGGGGGGSGGGGGGNTYGRGLRGLDHVRGIDHNAPPACGSCCGG</sequence>
<keyword evidence="2" id="KW-1185">Reference proteome</keyword>
<accession>A0ACB9CIK4</accession>
<reference evidence="1 2" key="2">
    <citation type="journal article" date="2022" name="Mol. Ecol. Resour.">
        <title>The genomes of chicory, endive, great burdock and yacon provide insights into Asteraceae paleo-polyploidization history and plant inulin production.</title>
        <authorList>
            <person name="Fan W."/>
            <person name="Wang S."/>
            <person name="Wang H."/>
            <person name="Wang A."/>
            <person name="Jiang F."/>
            <person name="Liu H."/>
            <person name="Zhao H."/>
            <person name="Xu D."/>
            <person name="Zhang Y."/>
        </authorList>
    </citation>
    <scope>NUCLEOTIDE SEQUENCE [LARGE SCALE GENOMIC DNA]</scope>
    <source>
        <strain evidence="2">cv. Niubang</strain>
    </source>
</reference>
<comment type="caution">
    <text evidence="1">The sequence shown here is derived from an EMBL/GenBank/DDBJ whole genome shotgun (WGS) entry which is preliminary data.</text>
</comment>
<proteinExistence type="predicted"/>
<dbReference type="EMBL" id="CM042050">
    <property type="protein sequence ID" value="KAI3734083.1"/>
    <property type="molecule type" value="Genomic_DNA"/>
</dbReference>
<gene>
    <name evidence="1" type="ORF">L6452_13544</name>
</gene>